<keyword evidence="1 4" id="KW-0328">Glycosyltransferase</keyword>
<comment type="pathway">
    <text evidence="4">tRNA modification; tRNA-queuosine biosynthesis.</text>
</comment>
<dbReference type="GO" id="GO:0008616">
    <property type="term" value="P:tRNA queuosine(34) biosynthetic process"/>
    <property type="evidence" value="ECO:0007669"/>
    <property type="project" value="UniProtKB-UniRule"/>
</dbReference>
<dbReference type="Proteomes" id="UP000034682">
    <property type="component" value="Unassembled WGS sequence"/>
</dbReference>
<dbReference type="EMBL" id="LCOK01000023">
    <property type="protein sequence ID" value="KKU76385.1"/>
    <property type="molecule type" value="Genomic_DNA"/>
</dbReference>
<feature type="active site" description="Proton acceptor" evidence="4">
    <location>
        <position position="92"/>
    </location>
</feature>
<evidence type="ECO:0000256" key="4">
    <source>
        <dbReference type="HAMAP-Rule" id="MF_00168"/>
    </source>
</evidence>
<gene>
    <name evidence="4" type="primary">tgt</name>
    <name evidence="6" type="ORF">UY02_C0023G0009</name>
</gene>
<dbReference type="HAMAP" id="MF_00168">
    <property type="entry name" value="Q_tRNA_Tgt"/>
    <property type="match status" value="1"/>
</dbReference>
<dbReference type="EC" id="2.4.2.29" evidence="4"/>
<name>A0A0G1W254_9BACT</name>
<keyword evidence="4" id="KW-0862">Zinc</keyword>
<evidence type="ECO:0000256" key="1">
    <source>
        <dbReference type="ARBA" id="ARBA00022676"/>
    </source>
</evidence>
<dbReference type="InterPro" id="IPR004803">
    <property type="entry name" value="TGT"/>
</dbReference>
<dbReference type="GO" id="GO:0008479">
    <property type="term" value="F:tRNA-guanosine(34) queuine transglycosylase activity"/>
    <property type="evidence" value="ECO:0007669"/>
    <property type="project" value="UniProtKB-UniRule"/>
</dbReference>
<dbReference type="GO" id="GO:0005737">
    <property type="term" value="C:cytoplasm"/>
    <property type="evidence" value="ECO:0007669"/>
    <property type="project" value="TreeGrafter"/>
</dbReference>
<dbReference type="NCBIfam" id="TIGR00449">
    <property type="entry name" value="tgt_general"/>
    <property type="match status" value="1"/>
</dbReference>
<dbReference type="InterPro" id="IPR050076">
    <property type="entry name" value="ArchSynthase1/Queuine_TRR"/>
</dbReference>
<feature type="binding site" evidence="4">
    <location>
        <position position="357"/>
    </location>
    <ligand>
        <name>Zn(2+)</name>
        <dbReference type="ChEBI" id="CHEBI:29105"/>
    </ligand>
</feature>
<keyword evidence="4" id="KW-0671">Queuosine biosynthesis</keyword>
<dbReference type="PANTHER" id="PTHR46499">
    <property type="entry name" value="QUEUINE TRNA-RIBOSYLTRANSFERASE"/>
    <property type="match status" value="1"/>
</dbReference>
<keyword evidence="2 4" id="KW-0808">Transferase</keyword>
<feature type="binding site" evidence="4">
    <location>
        <position position="239"/>
    </location>
    <ligand>
        <name>substrate</name>
    </ligand>
</feature>
<dbReference type="Pfam" id="PF01702">
    <property type="entry name" value="TGT"/>
    <property type="match status" value="1"/>
</dbReference>
<feature type="binding site" evidence="4">
    <location>
        <position position="212"/>
    </location>
    <ligand>
        <name>substrate</name>
    </ligand>
</feature>
<feature type="binding site" evidence="4">
    <location>
        <position position="328"/>
    </location>
    <ligand>
        <name>Zn(2+)</name>
        <dbReference type="ChEBI" id="CHEBI:29105"/>
    </ligand>
</feature>
<feature type="binding site" evidence="4">
    <location>
        <position position="326"/>
    </location>
    <ligand>
        <name>Zn(2+)</name>
        <dbReference type="ChEBI" id="CHEBI:29105"/>
    </ligand>
</feature>
<dbReference type="Gene3D" id="3.20.20.105">
    <property type="entry name" value="Queuine tRNA-ribosyltransferase-like"/>
    <property type="match status" value="1"/>
</dbReference>
<feature type="domain" description="tRNA-guanine(15) transglycosylase-like" evidence="5">
    <location>
        <begin position="14"/>
        <end position="377"/>
    </location>
</feature>
<feature type="active site" description="Nucleophile" evidence="4">
    <location>
        <position position="288"/>
    </location>
</feature>
<keyword evidence="4" id="KW-0479">Metal-binding</keyword>
<dbReference type="UniPathway" id="UPA00392"/>
<comment type="caution">
    <text evidence="4">Lacks conserved residue(s) required for the propagation of feature annotation.</text>
</comment>
<dbReference type="NCBIfam" id="TIGR00430">
    <property type="entry name" value="Q_tRNA_tgt"/>
    <property type="match status" value="1"/>
</dbReference>
<sequence>MGFFRIIKESDKSHARLGILRTSHGIVETPAFVPVATQAVFKTLTSKQARETRSQLAIANTFHLHLKPGEKTIKRAGGLGAFMAWPKPLMTDSGGFQIFSLGFGSDFGTGKILKGKRAEKIGIEAQPRRVEITEAGAWFRSIVDGTRLFIGPKESMKIQSDLGADIIFAFDECTSPIAGKAYTKKSLERSHRWAELSLAYHSKKQKLFGIIQGGKYKDLRKKSARFIGALPFDGFGIGGEFGDSKKNMMGMISWVLNELPPEKPRHLLGIGHPDDIKKIIRAGIDLFDCIAPTHYARRGFAFTSRGRLDMRKISFLADRKPLDSRCKCDVCRNYSRAYITHLMRSGEITGMSLLTMHNLYYFNTFVEEIRRGIRAGRI</sequence>
<dbReference type="GO" id="GO:0046872">
    <property type="term" value="F:metal ion binding"/>
    <property type="evidence" value="ECO:0007669"/>
    <property type="project" value="UniProtKB-KW"/>
</dbReference>
<protein>
    <recommendedName>
        <fullName evidence="4">Queuine tRNA-ribosyltransferase</fullName>
        <ecNumber evidence="4">2.4.2.29</ecNumber>
    </recommendedName>
    <alternativeName>
        <fullName evidence="4">Guanine insertion enzyme</fullName>
    </alternativeName>
    <alternativeName>
        <fullName evidence="4">tRNA-guanine transglycosylase</fullName>
    </alternativeName>
</protein>
<evidence type="ECO:0000259" key="5">
    <source>
        <dbReference type="Pfam" id="PF01702"/>
    </source>
</evidence>
<feature type="region of interest" description="RNA binding" evidence="4">
    <location>
        <begin position="269"/>
        <end position="275"/>
    </location>
</feature>
<comment type="caution">
    <text evidence="6">The sequence shown here is derived from an EMBL/GenBank/DDBJ whole genome shotgun (WGS) entry which is preliminary data.</text>
</comment>
<evidence type="ECO:0000313" key="7">
    <source>
        <dbReference type="Proteomes" id="UP000034682"/>
    </source>
</evidence>
<dbReference type="PANTHER" id="PTHR46499:SF1">
    <property type="entry name" value="QUEUINE TRNA-RIBOSYLTRANSFERASE"/>
    <property type="match status" value="1"/>
</dbReference>
<dbReference type="InterPro" id="IPR002616">
    <property type="entry name" value="tRNA_ribo_trans-like"/>
</dbReference>
<comment type="cofactor">
    <cofactor evidence="4">
        <name>Zn(2+)</name>
        <dbReference type="ChEBI" id="CHEBI:29105"/>
    </cofactor>
    <text evidence="4">Binds 1 zinc ion per subunit.</text>
</comment>
<keyword evidence="3 4" id="KW-0819">tRNA processing</keyword>
<evidence type="ECO:0000313" key="6">
    <source>
        <dbReference type="EMBL" id="KKU76385.1"/>
    </source>
</evidence>
<dbReference type="InterPro" id="IPR036511">
    <property type="entry name" value="TGT-like_sf"/>
</dbReference>
<reference evidence="6 7" key="1">
    <citation type="journal article" date="2015" name="Nature">
        <title>rRNA introns, odd ribosomes, and small enigmatic genomes across a large radiation of phyla.</title>
        <authorList>
            <person name="Brown C.T."/>
            <person name="Hug L.A."/>
            <person name="Thomas B.C."/>
            <person name="Sharon I."/>
            <person name="Castelle C.J."/>
            <person name="Singh A."/>
            <person name="Wilkins M.J."/>
            <person name="Williams K.H."/>
            <person name="Banfield J.F."/>
        </authorList>
    </citation>
    <scope>NUCLEOTIDE SEQUENCE [LARGE SCALE GENOMIC DNA]</scope>
</reference>
<proteinExistence type="inferred from homology"/>
<comment type="subunit">
    <text evidence="4">Homodimer. Within each dimer, one monomer is responsible for RNA recognition and catalysis, while the other monomer binds to the replacement base PreQ1.</text>
</comment>
<evidence type="ECO:0000256" key="2">
    <source>
        <dbReference type="ARBA" id="ARBA00022679"/>
    </source>
</evidence>
<evidence type="ECO:0000256" key="3">
    <source>
        <dbReference type="ARBA" id="ARBA00022694"/>
    </source>
</evidence>
<dbReference type="AlphaFoldDB" id="A0A0G1W254"/>
<dbReference type="PATRIC" id="fig|1618655.3.peg.465"/>
<feature type="binding site" evidence="4">
    <location>
        <position position="331"/>
    </location>
    <ligand>
        <name>Zn(2+)</name>
        <dbReference type="ChEBI" id="CHEBI:29105"/>
    </ligand>
</feature>
<dbReference type="SUPFAM" id="SSF51713">
    <property type="entry name" value="tRNA-guanine transglycosylase"/>
    <property type="match status" value="1"/>
</dbReference>
<feature type="binding site" evidence="4">
    <location>
        <begin position="92"/>
        <end position="96"/>
    </location>
    <ligand>
        <name>substrate</name>
    </ligand>
</feature>
<accession>A0A0G1W254</accession>
<comment type="catalytic activity">
    <reaction evidence="4">
        <text>7-aminomethyl-7-carbaguanine + guanosine(34) in tRNA = 7-aminomethyl-7-carbaguanosine(34) in tRNA + guanine</text>
        <dbReference type="Rhea" id="RHEA:24104"/>
        <dbReference type="Rhea" id="RHEA-COMP:10341"/>
        <dbReference type="Rhea" id="RHEA-COMP:10342"/>
        <dbReference type="ChEBI" id="CHEBI:16235"/>
        <dbReference type="ChEBI" id="CHEBI:58703"/>
        <dbReference type="ChEBI" id="CHEBI:74269"/>
        <dbReference type="ChEBI" id="CHEBI:82833"/>
        <dbReference type="EC" id="2.4.2.29"/>
    </reaction>
</comment>
<organism evidence="6 7">
    <name type="scientific">Candidatus Giovannonibacteria bacterium GW2011_GWB1_47_6b</name>
    <dbReference type="NCBI Taxonomy" id="1618655"/>
    <lineage>
        <taxon>Bacteria</taxon>
        <taxon>Candidatus Giovannoniibacteriota</taxon>
    </lineage>
</organism>
<feature type="binding site" evidence="4">
    <location>
        <position position="171"/>
    </location>
    <ligand>
        <name>substrate</name>
    </ligand>
</feature>
<comment type="similarity">
    <text evidence="4">Belongs to the queuine tRNA-ribosyltransferase family.</text>
</comment>
<comment type="function">
    <text evidence="4">Catalyzes the base-exchange of a guanine (G) residue with the queuine precursor 7-aminomethyl-7-deazaguanine (PreQ1) at position 34 (anticodon wobble position) in tRNAs with GU(N) anticodons (tRNA-Asp, -Asn, -His and -Tyr). Catalysis occurs through a double-displacement mechanism. The nucleophile active site attacks the C1' of nucleotide 34 to detach the guanine base from the RNA, forming a covalent enzyme-RNA intermediate. The proton acceptor active site deprotonates the incoming PreQ1, allowing a nucleophilic attack on the C1' of the ribose to form the product. After dissociation, two additional enzymatic reactions on the tRNA convert PreQ1 to queuine (Q), resulting in the hypermodified nucleoside queuosine (7-(((4,5-cis-dihydroxy-2-cyclopenten-1-yl)amino)methyl)-7-deazaguanosine).</text>
</comment>